<dbReference type="KEGG" id="mmt:Metme_3175"/>
<name>G0A4F9_METMM</name>
<keyword evidence="1" id="KW-0012">Acyltransferase</keyword>
<dbReference type="NCBIfam" id="TIGR03694">
    <property type="entry name" value="exosort_acyl"/>
    <property type="match status" value="1"/>
</dbReference>
<dbReference type="STRING" id="857087.Metme_3175"/>
<dbReference type="SUPFAM" id="SSF55729">
    <property type="entry name" value="Acyl-CoA N-acyltransferases (Nat)"/>
    <property type="match status" value="1"/>
</dbReference>
<dbReference type="InterPro" id="IPR016181">
    <property type="entry name" value="Acyl_CoA_acyltransferase"/>
</dbReference>
<reference evidence="2" key="3">
    <citation type="submission" date="2011-05" db="EMBL/GenBank/DDBJ databases">
        <title>Complete sequence of Methylomonas methanica MC09.</title>
        <authorList>
            <consortium name="US DOE Joint Genome Institute"/>
            <person name="Lucas S."/>
            <person name="Han J."/>
            <person name="Lapidus A."/>
            <person name="Cheng J.-F."/>
            <person name="Goodwin L."/>
            <person name="Pitluck S."/>
            <person name="Peters L."/>
            <person name="Mikhailova N."/>
            <person name="Teshima H."/>
            <person name="Han C."/>
            <person name="Tapia R."/>
            <person name="Land M."/>
            <person name="Hauser L."/>
            <person name="Kyrpides N."/>
            <person name="Ivanova N."/>
            <person name="Pagani I."/>
            <person name="Stein L."/>
            <person name="Woyke T."/>
        </authorList>
    </citation>
    <scope>NUCLEOTIDE SEQUENCE [LARGE SCALE GENOMIC DNA]</scope>
    <source>
        <strain evidence="2">MC09</strain>
    </source>
</reference>
<protein>
    <submittedName>
        <fullName evidence="1">Putative PEP-CTERM/exosortase system-associated acyltransferase</fullName>
    </submittedName>
</protein>
<dbReference type="eggNOG" id="COG3916">
    <property type="taxonomic scope" value="Bacteria"/>
</dbReference>
<dbReference type="InterPro" id="IPR022484">
    <property type="entry name" value="PEP-CTERM/exosrtase_acylTfrase"/>
</dbReference>
<keyword evidence="2" id="KW-1185">Reference proteome</keyword>
<keyword evidence="1" id="KW-0808">Transferase</keyword>
<dbReference type="Gene3D" id="3.40.630.30">
    <property type="match status" value="1"/>
</dbReference>
<proteinExistence type="predicted"/>
<accession>G0A4F9</accession>
<sequence>MSIEPRKAVEDFEQYFKIDFANTEQLKQQVYGVRYRVYCEEFNYEATDLFPDKQEKDEYDDVSMHCLITHKSSGKSAGCVRLVPALQTRPDFLLPFEEYCDDSIDKEFLKHLNLDRGKECELSRLAVDGLFRRRPGEKITRFGSWSSFDVSDNEQRTFPLIAVSAFMAAIALTDLCGRNSVFAMMEPFLPRLLKRSGIRFVRSGQDIDYHGIRALYFLEAHSAESVSDELKPLYFWIKEQLKSGYDAQPSLA</sequence>
<organism evidence="1 2">
    <name type="scientific">Methylomonas methanica (strain DSM 25384 / MC09)</name>
    <dbReference type="NCBI Taxonomy" id="857087"/>
    <lineage>
        <taxon>Bacteria</taxon>
        <taxon>Pseudomonadati</taxon>
        <taxon>Pseudomonadota</taxon>
        <taxon>Gammaproteobacteria</taxon>
        <taxon>Methylococcales</taxon>
        <taxon>Methylococcaceae</taxon>
        <taxon>Methylomonas</taxon>
    </lineage>
</organism>
<dbReference type="HOGENOM" id="CLU_072758_1_0_6"/>
<dbReference type="Pfam" id="PF13444">
    <property type="entry name" value="Acetyltransf_5"/>
    <property type="match status" value="1"/>
</dbReference>
<evidence type="ECO:0000313" key="1">
    <source>
        <dbReference type="EMBL" id="AEG01550.1"/>
    </source>
</evidence>
<dbReference type="AlphaFoldDB" id="G0A4F9"/>
<reference evidence="1 2" key="1">
    <citation type="journal article" date="2011" name="J. Bacteriol.">
        <title>Complete Genome Sequence of the Aerobic Marine Methanotroph Methylomonas methanica MC09.</title>
        <authorList>
            <person name="Boden R."/>
            <person name="Cunliffe M."/>
            <person name="Scanlan J."/>
            <person name="Moussard H."/>
            <person name="Kits K.D."/>
            <person name="Klotz M.G."/>
            <person name="Jetten M.S."/>
            <person name="Vuilleumier S."/>
            <person name="Han J."/>
            <person name="Peters L."/>
            <person name="Mikhailova N."/>
            <person name="Teshima H."/>
            <person name="Tapia R."/>
            <person name="Kyrpides N."/>
            <person name="Ivanova N."/>
            <person name="Pagani I."/>
            <person name="Cheng J.F."/>
            <person name="Goodwin L."/>
            <person name="Han C."/>
            <person name="Hauser L."/>
            <person name="Land M.L."/>
            <person name="Lapidus A."/>
            <person name="Lucas S."/>
            <person name="Pitluck S."/>
            <person name="Woyke T."/>
            <person name="Stein L."/>
            <person name="Murrell J.C."/>
        </authorList>
    </citation>
    <scope>NUCLEOTIDE SEQUENCE [LARGE SCALE GENOMIC DNA]</scope>
    <source>
        <strain evidence="1 2">MC09</strain>
    </source>
</reference>
<dbReference type="Proteomes" id="UP000008888">
    <property type="component" value="Chromosome"/>
</dbReference>
<gene>
    <name evidence="1" type="ordered locus">Metme_3175</name>
</gene>
<dbReference type="EMBL" id="CP002738">
    <property type="protein sequence ID" value="AEG01550.1"/>
    <property type="molecule type" value="Genomic_DNA"/>
</dbReference>
<dbReference type="GO" id="GO:0016746">
    <property type="term" value="F:acyltransferase activity"/>
    <property type="evidence" value="ECO:0007669"/>
    <property type="project" value="UniProtKB-KW"/>
</dbReference>
<dbReference type="OrthoDB" id="582214at2"/>
<evidence type="ECO:0000313" key="2">
    <source>
        <dbReference type="Proteomes" id="UP000008888"/>
    </source>
</evidence>
<reference key="2">
    <citation type="submission" date="2011-05" db="EMBL/GenBank/DDBJ databases">
        <title>Complete genome sequence of the aerobic marine methanotroph Methylomonas methanica MC09.</title>
        <authorList>
            <person name="Boden R."/>
            <person name="Cunliffe M."/>
            <person name="Scanlan J."/>
            <person name="Moussard H."/>
            <person name="Kits K.D."/>
            <person name="Klotz M."/>
            <person name="Jetten M."/>
            <person name="Vuilleumier S."/>
            <person name="Han J."/>
            <person name="Peters L."/>
            <person name="Mikhailova N."/>
            <person name="Teshima H."/>
            <person name="Tapia R."/>
            <person name="Kyrpides N."/>
            <person name="Ivanova N."/>
            <person name="Pagani I."/>
            <person name="Cheng J.-F."/>
            <person name="Goodwin L."/>
            <person name="Han C."/>
            <person name="Hauser L."/>
            <person name="Land M."/>
            <person name="Lapidus A."/>
            <person name="Lucas S."/>
            <person name="Pitluck S."/>
            <person name="Woyke T."/>
            <person name="Stein L.Y."/>
            <person name="Murrell C."/>
        </authorList>
    </citation>
    <scope>NUCLEOTIDE SEQUENCE</scope>
    <source>
        <strain>MC09</strain>
    </source>
</reference>
<dbReference type="RefSeq" id="WP_013819777.1">
    <property type="nucleotide sequence ID" value="NC_015572.1"/>
</dbReference>